<name>A0ABM6RNR1_9FIRM</name>
<protein>
    <submittedName>
        <fullName evidence="3">Acyltransferase</fullName>
    </submittedName>
</protein>
<dbReference type="PROSITE" id="PS50263">
    <property type="entry name" value="CN_HYDROLASE"/>
    <property type="match status" value="1"/>
</dbReference>
<dbReference type="Proteomes" id="UP000325292">
    <property type="component" value="Chromosome"/>
</dbReference>
<sequence length="298" mass="33467">MTGMTIRAGLLQLHHELSGEYDVAAHKAAAIQKHVEWIGQAHAKAVNILCLQELFSAPYFAAEQDKRWYAAAEPVPDGPTVTLMRQLAKQYSMVLIVPLYEEAMPGVYYNTAAVIDADGSYLGKFRKVHIPQVHGSQPGAYGFWEKFYFRPGNLGYPVFQTQYGKIGVYICYDRHFPEGARLLGLHGAEIVFNPSATTAGHSDHLWHIEQPAHAIANGYFVGALNRVGIEAPWNIGEFFGESYFVDPEGRILSQGPRNQDALVTADIDLSQIRQARMHWQFYRDRRPDTYGEIAEDLP</sequence>
<proteinExistence type="predicted"/>
<dbReference type="InterPro" id="IPR036526">
    <property type="entry name" value="C-N_Hydrolase_sf"/>
</dbReference>
<dbReference type="PANTHER" id="PTHR43674:SF2">
    <property type="entry name" value="BETA-UREIDOPROPIONASE"/>
    <property type="match status" value="1"/>
</dbReference>
<keyword evidence="4" id="KW-1185">Reference proteome</keyword>
<dbReference type="GO" id="GO:0016746">
    <property type="term" value="F:acyltransferase activity"/>
    <property type="evidence" value="ECO:0007669"/>
    <property type="project" value="UniProtKB-KW"/>
</dbReference>
<keyword evidence="3" id="KW-0808">Transferase</keyword>
<keyword evidence="1" id="KW-0378">Hydrolase</keyword>
<organism evidence="3 4">
    <name type="scientific">Sulfobacillus thermotolerans</name>
    <dbReference type="NCBI Taxonomy" id="338644"/>
    <lineage>
        <taxon>Bacteria</taxon>
        <taxon>Bacillati</taxon>
        <taxon>Bacillota</taxon>
        <taxon>Clostridia</taxon>
        <taxon>Eubacteriales</taxon>
        <taxon>Clostridiales Family XVII. Incertae Sedis</taxon>
        <taxon>Sulfobacillus</taxon>
    </lineage>
</organism>
<dbReference type="Pfam" id="PF00795">
    <property type="entry name" value="CN_hydrolase"/>
    <property type="match status" value="1"/>
</dbReference>
<dbReference type="SUPFAM" id="SSF56317">
    <property type="entry name" value="Carbon-nitrogen hydrolase"/>
    <property type="match status" value="1"/>
</dbReference>
<keyword evidence="3" id="KW-0012">Acyltransferase</keyword>
<dbReference type="Gene3D" id="3.60.110.10">
    <property type="entry name" value="Carbon-nitrogen hydrolase"/>
    <property type="match status" value="1"/>
</dbReference>
<dbReference type="InterPro" id="IPR003010">
    <property type="entry name" value="C-N_Hydrolase"/>
</dbReference>
<evidence type="ECO:0000313" key="3">
    <source>
        <dbReference type="EMBL" id="AUW92986.1"/>
    </source>
</evidence>
<dbReference type="EMBL" id="CP019454">
    <property type="protein sequence ID" value="AUW92986.1"/>
    <property type="molecule type" value="Genomic_DNA"/>
</dbReference>
<dbReference type="InterPro" id="IPR050345">
    <property type="entry name" value="Aliph_Amidase/BUP"/>
</dbReference>
<reference evidence="3 4" key="1">
    <citation type="journal article" date="2019" name="Sci. Rep.">
        <title>Sulfobacillus thermotolerans: new insights into resistance and metabolic capacities of acidophilic chemolithotrophs.</title>
        <authorList>
            <person name="Panyushkina A.E."/>
            <person name="Babenko V.V."/>
            <person name="Nikitina A.S."/>
            <person name="Selezneva O.V."/>
            <person name="Tsaplina I.A."/>
            <person name="Letarova M.A."/>
            <person name="Kostryukova E.S."/>
            <person name="Letarov A.V."/>
        </authorList>
    </citation>
    <scope>NUCLEOTIDE SEQUENCE [LARGE SCALE GENOMIC DNA]</scope>
    <source>
        <strain evidence="3 4">Kr1</strain>
    </source>
</reference>
<feature type="domain" description="CN hydrolase" evidence="2">
    <location>
        <begin position="6"/>
        <end position="269"/>
    </location>
</feature>
<gene>
    <name evidence="3" type="ORF">BXT84_02660</name>
</gene>
<accession>A0ABM6RNR1</accession>
<evidence type="ECO:0000313" key="4">
    <source>
        <dbReference type="Proteomes" id="UP000325292"/>
    </source>
</evidence>
<dbReference type="PANTHER" id="PTHR43674">
    <property type="entry name" value="NITRILASE C965.09-RELATED"/>
    <property type="match status" value="1"/>
</dbReference>
<evidence type="ECO:0000259" key="2">
    <source>
        <dbReference type="PROSITE" id="PS50263"/>
    </source>
</evidence>
<evidence type="ECO:0000256" key="1">
    <source>
        <dbReference type="ARBA" id="ARBA00022801"/>
    </source>
</evidence>